<keyword evidence="1" id="KW-0433">Leucine-rich repeat</keyword>
<dbReference type="Pfam" id="PF13855">
    <property type="entry name" value="LRR_8"/>
    <property type="match status" value="1"/>
</dbReference>
<dbReference type="Pfam" id="PF13306">
    <property type="entry name" value="LRR_5"/>
    <property type="match status" value="1"/>
</dbReference>
<accession>A0ABD2MZW4</accession>
<dbReference type="InterPro" id="IPR050328">
    <property type="entry name" value="Dev_Immune_Receptor"/>
</dbReference>
<keyword evidence="2 4" id="KW-0732">Signal</keyword>
<dbReference type="InterPro" id="IPR001611">
    <property type="entry name" value="Leu-rich_rpt"/>
</dbReference>
<reference evidence="5 6" key="1">
    <citation type="journal article" date="2021" name="BMC Biol.">
        <title>Horizontally acquired antibacterial genes associated with adaptive radiation of ladybird beetles.</title>
        <authorList>
            <person name="Li H.S."/>
            <person name="Tang X.F."/>
            <person name="Huang Y.H."/>
            <person name="Xu Z.Y."/>
            <person name="Chen M.L."/>
            <person name="Du X.Y."/>
            <person name="Qiu B.Y."/>
            <person name="Chen P.T."/>
            <person name="Zhang W."/>
            <person name="Slipinski A."/>
            <person name="Escalona H.E."/>
            <person name="Waterhouse R.M."/>
            <person name="Zwick A."/>
            <person name="Pang H."/>
        </authorList>
    </citation>
    <scope>NUCLEOTIDE SEQUENCE [LARGE SCALE GENOMIC DNA]</scope>
    <source>
        <strain evidence="5">SYSU2018</strain>
    </source>
</reference>
<dbReference type="Gene3D" id="3.80.10.10">
    <property type="entry name" value="Ribonuclease Inhibitor"/>
    <property type="match status" value="2"/>
</dbReference>
<keyword evidence="3" id="KW-0677">Repeat</keyword>
<feature type="signal peptide" evidence="4">
    <location>
        <begin position="1"/>
        <end position="20"/>
    </location>
</feature>
<comment type="caution">
    <text evidence="5">The sequence shown here is derived from an EMBL/GenBank/DDBJ whole genome shotgun (WGS) entry which is preliminary data.</text>
</comment>
<feature type="chain" id="PRO_5044869479" description="Leucine-rich repeat domain-containing protein" evidence="4">
    <location>
        <begin position="21"/>
        <end position="273"/>
    </location>
</feature>
<evidence type="ECO:0000256" key="1">
    <source>
        <dbReference type="ARBA" id="ARBA00022614"/>
    </source>
</evidence>
<dbReference type="SMART" id="SM00369">
    <property type="entry name" value="LRR_TYP"/>
    <property type="match status" value="4"/>
</dbReference>
<evidence type="ECO:0008006" key="7">
    <source>
        <dbReference type="Google" id="ProtNLM"/>
    </source>
</evidence>
<dbReference type="PROSITE" id="PS51450">
    <property type="entry name" value="LRR"/>
    <property type="match status" value="1"/>
</dbReference>
<dbReference type="InterPro" id="IPR003591">
    <property type="entry name" value="Leu-rich_rpt_typical-subtyp"/>
</dbReference>
<keyword evidence="6" id="KW-1185">Reference proteome</keyword>
<dbReference type="Proteomes" id="UP001516400">
    <property type="component" value="Unassembled WGS sequence"/>
</dbReference>
<dbReference type="PANTHER" id="PTHR24373:SF275">
    <property type="entry name" value="TIR DOMAIN-CONTAINING PROTEIN"/>
    <property type="match status" value="1"/>
</dbReference>
<dbReference type="SUPFAM" id="SSF52058">
    <property type="entry name" value="L domain-like"/>
    <property type="match status" value="1"/>
</dbReference>
<sequence length="273" mass="30941">MFLKKFSLLALVCLLPHINSQHTNDDPVDLLASKHIQIDNYNGPLTEENFAFLGNVEILDIRHSNLTPIHQNVFNPMPKLKKITISNSNTIDEQKDVSTCCKHLKELELIKSGIPAISWNLYGKLPLERLYIFRENIPEIKESILKDTKLKDLTIERSGVEVIDDNAFIHLHDLEHLNLEHNKIKQITKELLAPLKNVKEINLSGNLLEKLTTDQFPSLPNLEKLNVGHNPIKEINFEGMKEKAPKLAEVDISDINADASKSGGVLFVQRSIL</sequence>
<name>A0ABD2MZW4_9CUCU</name>
<dbReference type="InterPro" id="IPR026906">
    <property type="entry name" value="LRR_5"/>
</dbReference>
<evidence type="ECO:0000313" key="6">
    <source>
        <dbReference type="Proteomes" id="UP001516400"/>
    </source>
</evidence>
<evidence type="ECO:0000256" key="3">
    <source>
        <dbReference type="ARBA" id="ARBA00022737"/>
    </source>
</evidence>
<dbReference type="InterPro" id="IPR032675">
    <property type="entry name" value="LRR_dom_sf"/>
</dbReference>
<protein>
    <recommendedName>
        <fullName evidence="7">Leucine-rich repeat domain-containing protein</fullName>
    </recommendedName>
</protein>
<evidence type="ECO:0000256" key="2">
    <source>
        <dbReference type="ARBA" id="ARBA00022729"/>
    </source>
</evidence>
<dbReference type="AlphaFoldDB" id="A0ABD2MZW4"/>
<evidence type="ECO:0000256" key="4">
    <source>
        <dbReference type="SAM" id="SignalP"/>
    </source>
</evidence>
<evidence type="ECO:0000313" key="5">
    <source>
        <dbReference type="EMBL" id="KAL3271988.1"/>
    </source>
</evidence>
<organism evidence="5 6">
    <name type="scientific">Cryptolaemus montrouzieri</name>
    <dbReference type="NCBI Taxonomy" id="559131"/>
    <lineage>
        <taxon>Eukaryota</taxon>
        <taxon>Metazoa</taxon>
        <taxon>Ecdysozoa</taxon>
        <taxon>Arthropoda</taxon>
        <taxon>Hexapoda</taxon>
        <taxon>Insecta</taxon>
        <taxon>Pterygota</taxon>
        <taxon>Neoptera</taxon>
        <taxon>Endopterygota</taxon>
        <taxon>Coleoptera</taxon>
        <taxon>Polyphaga</taxon>
        <taxon>Cucujiformia</taxon>
        <taxon>Coccinelloidea</taxon>
        <taxon>Coccinellidae</taxon>
        <taxon>Scymninae</taxon>
        <taxon>Scymnini</taxon>
        <taxon>Cryptolaemus</taxon>
    </lineage>
</organism>
<proteinExistence type="predicted"/>
<dbReference type="EMBL" id="JABFTP020000042">
    <property type="protein sequence ID" value="KAL3271988.1"/>
    <property type="molecule type" value="Genomic_DNA"/>
</dbReference>
<dbReference type="PANTHER" id="PTHR24373">
    <property type="entry name" value="SLIT RELATED LEUCINE-RICH REPEAT NEURONAL PROTEIN"/>
    <property type="match status" value="1"/>
</dbReference>
<gene>
    <name evidence="5" type="ORF">HHI36_022457</name>
</gene>